<sequence>MTISLSLLALALPATILALDNANLVARDPLFVPTYGTSANGYTSPTRGWNTFGLQALGDGFVLNQTNVQAQCDLLNTTAGYTLCSIDSGWSGNGGDQFGRLVPDSSFPDLKGLADHLHSQGKELGVYILPGAFSSDADVTVEGTTIKLGTLFDNSQPSFDLRQTFDFSKDGVQQWHNSVINNFAEIGVDMIKMDFMTPGSPQAGQQLPTNTSLAAVFYHNAIQQSGRKMRLDLSWKLDLSSVADFEIWRNNADSLRTDQDINNSGTGTFTPFSNVQRAIEQYRSFINQQEEDSTRQNVPIMVHPDMDNMYTGNAASLTGLTDQERYTVAIHWIGAGANLITGSDLSQLDSLGEELLYNPEALSIAAFTANYPMQPKNPFGTTQPGSQASEQLQAWIAGPDSNNENAVVVLSNYGPDQGQGGFGTSLQGTQTVNISLSLLGIADGQPNGAAGWDVRRVWGGGGQGGSDHTDIGATSTYLSTNLGPGESALYNLTRAG</sequence>
<evidence type="ECO:0000259" key="9">
    <source>
        <dbReference type="Pfam" id="PF01055"/>
    </source>
</evidence>
<evidence type="ECO:0000256" key="2">
    <source>
        <dbReference type="ARBA" id="ARBA00007806"/>
    </source>
</evidence>
<proteinExistence type="inferred from homology"/>
<dbReference type="Gene3D" id="3.20.20.70">
    <property type="entry name" value="Aldolase class I"/>
    <property type="match status" value="1"/>
</dbReference>
<dbReference type="AlphaFoldDB" id="A0A3E2HJ30"/>
<gene>
    <name evidence="10" type="ORF">B7463_g3274</name>
</gene>
<dbReference type="PANTHER" id="PTHR11452">
    <property type="entry name" value="ALPHA-GALACTOSIDASE/ALPHA-N-ACETYLGALACTOSAMINIDASE"/>
    <property type="match status" value="1"/>
</dbReference>
<organism evidence="10 11">
    <name type="scientific">Scytalidium lignicola</name>
    <name type="common">Hyphomycete</name>
    <dbReference type="NCBI Taxonomy" id="5539"/>
    <lineage>
        <taxon>Eukaryota</taxon>
        <taxon>Fungi</taxon>
        <taxon>Dikarya</taxon>
        <taxon>Ascomycota</taxon>
        <taxon>Pezizomycotina</taxon>
        <taxon>Leotiomycetes</taxon>
        <taxon>Leotiomycetes incertae sedis</taxon>
        <taxon>Scytalidium</taxon>
    </lineage>
</organism>
<keyword evidence="6 7" id="KW-0326">Glycosidase</keyword>
<evidence type="ECO:0000313" key="11">
    <source>
        <dbReference type="Proteomes" id="UP000258309"/>
    </source>
</evidence>
<keyword evidence="11" id="KW-1185">Reference proteome</keyword>
<keyword evidence="5 7" id="KW-0378">Hydrolase</keyword>
<evidence type="ECO:0000256" key="4">
    <source>
        <dbReference type="ARBA" id="ARBA00012755"/>
    </source>
</evidence>
<dbReference type="EC" id="3.2.1.22" evidence="4"/>
<dbReference type="Proteomes" id="UP000258309">
    <property type="component" value="Unassembled WGS sequence"/>
</dbReference>
<dbReference type="OrthoDB" id="5795902at2759"/>
<dbReference type="Pfam" id="PF01055">
    <property type="entry name" value="Glyco_hydro_31_2nd"/>
    <property type="match status" value="1"/>
</dbReference>
<dbReference type="SUPFAM" id="SSF51445">
    <property type="entry name" value="(Trans)glycosidases"/>
    <property type="match status" value="1"/>
</dbReference>
<protein>
    <recommendedName>
        <fullName evidence="4">alpha-galactosidase</fullName>
        <ecNumber evidence="4">3.2.1.22</ecNumber>
    </recommendedName>
</protein>
<keyword evidence="8" id="KW-0732">Signal</keyword>
<evidence type="ECO:0000256" key="8">
    <source>
        <dbReference type="SAM" id="SignalP"/>
    </source>
</evidence>
<dbReference type="InterPro" id="IPR000322">
    <property type="entry name" value="Glyco_hydro_31_TIM"/>
</dbReference>
<reference evidence="10 11" key="1">
    <citation type="submission" date="2018-05" db="EMBL/GenBank/DDBJ databases">
        <title>Draft genome sequence of Scytalidium lignicola DSM 105466, a ubiquitous saprotrophic fungus.</title>
        <authorList>
            <person name="Buettner E."/>
            <person name="Gebauer A.M."/>
            <person name="Hofrichter M."/>
            <person name="Liers C."/>
            <person name="Kellner H."/>
        </authorList>
    </citation>
    <scope>NUCLEOTIDE SEQUENCE [LARGE SCALE GENOMIC DNA]</scope>
    <source>
        <strain evidence="10 11">DSM 105466</strain>
    </source>
</reference>
<name>A0A3E2HJ30_SCYLI</name>
<evidence type="ECO:0000256" key="5">
    <source>
        <dbReference type="ARBA" id="ARBA00022801"/>
    </source>
</evidence>
<evidence type="ECO:0000256" key="7">
    <source>
        <dbReference type="RuleBase" id="RU361185"/>
    </source>
</evidence>
<accession>A0A3E2HJ30</accession>
<dbReference type="CDD" id="cd14792">
    <property type="entry name" value="GH27"/>
    <property type="match status" value="1"/>
</dbReference>
<dbReference type="EMBL" id="NCSJ02000042">
    <property type="protein sequence ID" value="RFU33041.1"/>
    <property type="molecule type" value="Genomic_DNA"/>
</dbReference>
<evidence type="ECO:0000256" key="6">
    <source>
        <dbReference type="ARBA" id="ARBA00023295"/>
    </source>
</evidence>
<comment type="similarity">
    <text evidence="2 7">Belongs to the glycosyl hydrolase 31 family.</text>
</comment>
<evidence type="ECO:0000313" key="10">
    <source>
        <dbReference type="EMBL" id="RFU33041.1"/>
    </source>
</evidence>
<feature type="non-terminal residue" evidence="10">
    <location>
        <position position="1"/>
    </location>
</feature>
<dbReference type="GO" id="GO:0004557">
    <property type="term" value="F:alpha-galactosidase activity"/>
    <property type="evidence" value="ECO:0007669"/>
    <property type="project" value="UniProtKB-EC"/>
</dbReference>
<dbReference type="PANTHER" id="PTHR11452:SF33">
    <property type="entry name" value="ALPHA-GALACTOSIDASE 2"/>
    <property type="match status" value="1"/>
</dbReference>
<dbReference type="InterPro" id="IPR017853">
    <property type="entry name" value="GH"/>
</dbReference>
<dbReference type="GO" id="GO:0005975">
    <property type="term" value="P:carbohydrate metabolic process"/>
    <property type="evidence" value="ECO:0007669"/>
    <property type="project" value="InterPro"/>
</dbReference>
<dbReference type="STRING" id="5539.A0A3E2HJ30"/>
<evidence type="ECO:0000256" key="1">
    <source>
        <dbReference type="ARBA" id="ARBA00001255"/>
    </source>
</evidence>
<dbReference type="InterPro" id="IPR013785">
    <property type="entry name" value="Aldolase_TIM"/>
</dbReference>
<dbReference type="OMA" id="YTVAIHW"/>
<dbReference type="InterPro" id="IPR002241">
    <property type="entry name" value="Glyco_hydro_27"/>
</dbReference>
<feature type="chain" id="PRO_5017645818" description="alpha-galactosidase" evidence="8">
    <location>
        <begin position="19"/>
        <end position="496"/>
    </location>
</feature>
<comment type="similarity">
    <text evidence="3">Belongs to the glycosyl hydrolase 27 family.</text>
</comment>
<feature type="signal peptide" evidence="8">
    <location>
        <begin position="1"/>
        <end position="18"/>
    </location>
</feature>
<evidence type="ECO:0000256" key="3">
    <source>
        <dbReference type="ARBA" id="ARBA00009743"/>
    </source>
</evidence>
<comment type="catalytic activity">
    <reaction evidence="1">
        <text>Hydrolysis of terminal, non-reducing alpha-D-galactose residues in alpha-D-galactosides, including galactose oligosaccharides, galactomannans and galactolipids.</text>
        <dbReference type="EC" id="3.2.1.22"/>
    </reaction>
</comment>
<feature type="domain" description="Glycoside hydrolase family 31 TIM barrel" evidence="9">
    <location>
        <begin position="105"/>
        <end position="301"/>
    </location>
</feature>
<comment type="caution">
    <text evidence="10">The sequence shown here is derived from an EMBL/GenBank/DDBJ whole genome shotgun (WGS) entry which is preliminary data.</text>
</comment>
<feature type="non-terminal residue" evidence="10">
    <location>
        <position position="496"/>
    </location>
</feature>